<evidence type="ECO:0000313" key="1">
    <source>
        <dbReference type="EMBL" id="EOX95643.1"/>
    </source>
</evidence>
<reference evidence="1 2" key="1">
    <citation type="journal article" date="2013" name="Genome Biol.">
        <title>The genome sequence of the most widely cultivated cacao type and its use to identify candidate genes regulating pod color.</title>
        <authorList>
            <person name="Motamayor J.C."/>
            <person name="Mockaitis K."/>
            <person name="Schmutz J."/>
            <person name="Haiminen N."/>
            <person name="Iii D.L."/>
            <person name="Cornejo O."/>
            <person name="Findley S.D."/>
            <person name="Zheng P."/>
            <person name="Utro F."/>
            <person name="Royaert S."/>
            <person name="Saski C."/>
            <person name="Jenkins J."/>
            <person name="Podicheti R."/>
            <person name="Zhao M."/>
            <person name="Scheffler B.E."/>
            <person name="Stack J.C."/>
            <person name="Feltus F.A."/>
            <person name="Mustiga G.M."/>
            <person name="Amores F."/>
            <person name="Phillips W."/>
            <person name="Marelli J.P."/>
            <person name="May G.D."/>
            <person name="Shapiro H."/>
            <person name="Ma J."/>
            <person name="Bustamante C.D."/>
            <person name="Schnell R.J."/>
            <person name="Main D."/>
            <person name="Gilbert D."/>
            <person name="Parida L."/>
            <person name="Kuhn D.N."/>
        </authorList>
    </citation>
    <scope>NUCLEOTIDE SEQUENCE [LARGE SCALE GENOMIC DNA]</scope>
    <source>
        <strain evidence="2">cv. Matina 1-6</strain>
    </source>
</reference>
<dbReference type="HOGENOM" id="CLU_2610821_0_0_1"/>
<organism evidence="1 2">
    <name type="scientific">Theobroma cacao</name>
    <name type="common">Cacao</name>
    <name type="synonym">Cocoa</name>
    <dbReference type="NCBI Taxonomy" id="3641"/>
    <lineage>
        <taxon>Eukaryota</taxon>
        <taxon>Viridiplantae</taxon>
        <taxon>Streptophyta</taxon>
        <taxon>Embryophyta</taxon>
        <taxon>Tracheophyta</taxon>
        <taxon>Spermatophyta</taxon>
        <taxon>Magnoliopsida</taxon>
        <taxon>eudicotyledons</taxon>
        <taxon>Gunneridae</taxon>
        <taxon>Pentapetalae</taxon>
        <taxon>rosids</taxon>
        <taxon>malvids</taxon>
        <taxon>Malvales</taxon>
        <taxon>Malvaceae</taxon>
        <taxon>Byttnerioideae</taxon>
        <taxon>Theobroma</taxon>
    </lineage>
</organism>
<accession>A0A061E057</accession>
<dbReference type="AlphaFoldDB" id="A0A061E057"/>
<proteinExistence type="predicted"/>
<gene>
    <name evidence="1" type="ORF">TCM_005097</name>
</gene>
<protein>
    <submittedName>
        <fullName evidence="1">Uncharacterized protein</fullName>
    </submittedName>
</protein>
<dbReference type="EMBL" id="CM001879">
    <property type="protein sequence ID" value="EOX95643.1"/>
    <property type="molecule type" value="Genomic_DNA"/>
</dbReference>
<dbReference type="InParanoid" id="A0A061E057"/>
<dbReference type="Gramene" id="EOX95643">
    <property type="protein sequence ID" value="EOX95643"/>
    <property type="gene ID" value="TCM_005097"/>
</dbReference>
<sequence length="79" mass="9053">MSFYLGSPTSLQKTSIAMENFLPACSTATHRWHHPAFSSLDHVTHPPHWLVGTYQIIMSCLLPLTIEDLWILSCHAYYH</sequence>
<keyword evidence="2" id="KW-1185">Reference proteome</keyword>
<dbReference type="Proteomes" id="UP000026915">
    <property type="component" value="Chromosome 1"/>
</dbReference>
<evidence type="ECO:0000313" key="2">
    <source>
        <dbReference type="Proteomes" id="UP000026915"/>
    </source>
</evidence>
<name>A0A061E057_THECC</name>